<reference evidence="8 9" key="1">
    <citation type="journal article" date="2018" name="Nat. Ecol. Evol.">
        <title>Genomic signatures of mitonuclear coevolution across populations of Tigriopus californicus.</title>
        <authorList>
            <person name="Barreto F.S."/>
            <person name="Watson E.T."/>
            <person name="Lima T.G."/>
            <person name="Willett C.S."/>
            <person name="Edmands S."/>
            <person name="Li W."/>
            <person name="Burton R.S."/>
        </authorList>
    </citation>
    <scope>NUCLEOTIDE SEQUENCE [LARGE SCALE GENOMIC DNA]</scope>
    <source>
        <strain evidence="8 9">San Diego</strain>
    </source>
</reference>
<dbReference type="Gene3D" id="2.10.110.10">
    <property type="entry name" value="Cysteine Rich Protein"/>
    <property type="match status" value="5"/>
</dbReference>
<dbReference type="InterPro" id="IPR001781">
    <property type="entry name" value="Znf_LIM"/>
</dbReference>
<dbReference type="SMART" id="SM00132">
    <property type="entry name" value="LIM"/>
    <property type="match status" value="5"/>
</dbReference>
<gene>
    <name evidence="8" type="ORF">TCAL_06020</name>
</gene>
<evidence type="ECO:0000259" key="7">
    <source>
        <dbReference type="PROSITE" id="PS50023"/>
    </source>
</evidence>
<protein>
    <recommendedName>
        <fullName evidence="7">LIM zinc-binding domain-containing protein</fullName>
    </recommendedName>
</protein>
<dbReference type="SUPFAM" id="SSF57716">
    <property type="entry name" value="Glucocorticoid receptor-like (DNA-binding domain)"/>
    <property type="match status" value="2"/>
</dbReference>
<dbReference type="EMBL" id="VCGU01000007">
    <property type="protein sequence ID" value="TRY73497.1"/>
    <property type="molecule type" value="Genomic_DNA"/>
</dbReference>
<proteinExistence type="predicted"/>
<dbReference type="InterPro" id="IPR036280">
    <property type="entry name" value="Multihaem_cyt_sf"/>
</dbReference>
<evidence type="ECO:0000256" key="5">
    <source>
        <dbReference type="PROSITE-ProRule" id="PRU00125"/>
    </source>
</evidence>
<keyword evidence="4 5" id="KW-0440">LIM domain</keyword>
<evidence type="ECO:0000313" key="9">
    <source>
        <dbReference type="Proteomes" id="UP000318571"/>
    </source>
</evidence>
<dbReference type="PROSITE" id="PS00478">
    <property type="entry name" value="LIM_DOMAIN_1"/>
    <property type="match status" value="3"/>
</dbReference>
<evidence type="ECO:0000313" key="8">
    <source>
        <dbReference type="EMBL" id="TRY73497.1"/>
    </source>
</evidence>
<dbReference type="CDD" id="cd08368">
    <property type="entry name" value="LIM"/>
    <property type="match status" value="3"/>
</dbReference>
<feature type="domain" description="LIM zinc-binding" evidence="7">
    <location>
        <begin position="518"/>
        <end position="588"/>
    </location>
</feature>
<evidence type="ECO:0000256" key="3">
    <source>
        <dbReference type="ARBA" id="ARBA00022833"/>
    </source>
</evidence>
<sequence>MNSLTPAKLYKDLARVQAKSESDDLTIPSFNSFRRRLDSTTSQDSYCSSPIPCPVTEAVTSAEISPQRTSVASIQLCPSPLVQRRRNQSQSPQRRMNRVAHPSSYHSTNGISISSTARRNPTSAVPSNVRPTRPTTQRSISVQSSVRGRDTSQNGPRKPPAISATGTNGSTRALNGSTRTLNGSNRNLNGSTKSISGSTRSINGSARPLNGSSRNLAASNRNLAPPRPAMNRSVSADPRLDDPEIQAKLGNRATKVVQKSLGACGVCGKAINEDGCTAFGKFYHKTCFKCTVCRQKITGKFFEKNGKPYCAKDFQDPRPASRPDNPITTSTNPLPECHECQTAITNKVTIIRGRWFHPECIRCELCFKALEGIFYLLDEKLVCRDELKQLQESCTVCKLPIKGDSVVSNDKPFHPECMKCFICGDSLRGQFLTFQDKPICERDYKQNADKCSICGEVPMGKFFSADGEIRCEKCHDDECEKCLKCREPVVGKVITINCGSSYHPDCFSCQVCKKTLAAKCAFCKKAIVPKNGQKTASRLRAMGKDYHPECFQCEDCNLVLDSKDRFRQCYPYKNHVLCYKCNRKKLSSSESECDDDDDEE</sequence>
<dbReference type="Pfam" id="PF00412">
    <property type="entry name" value="LIM"/>
    <property type="match status" value="4"/>
</dbReference>
<feature type="compositionally biased region" description="Polar residues" evidence="6">
    <location>
        <begin position="164"/>
        <end position="222"/>
    </location>
</feature>
<feature type="domain" description="LIM zinc-binding" evidence="7">
    <location>
        <begin position="262"/>
        <end position="320"/>
    </location>
</feature>
<name>A0A553P745_TIGCA</name>
<dbReference type="SUPFAM" id="SSF48695">
    <property type="entry name" value="Multiheme cytochromes"/>
    <property type="match status" value="1"/>
</dbReference>
<dbReference type="Proteomes" id="UP000318571">
    <property type="component" value="Chromosome 3"/>
</dbReference>
<keyword evidence="9" id="KW-1185">Reference proteome</keyword>
<keyword evidence="3 5" id="KW-0862">Zinc</keyword>
<keyword evidence="2" id="KW-0677">Repeat</keyword>
<dbReference type="GO" id="GO:0046872">
    <property type="term" value="F:metal ion binding"/>
    <property type="evidence" value="ECO:0007669"/>
    <property type="project" value="UniProtKB-KW"/>
</dbReference>
<dbReference type="PROSITE" id="PS50023">
    <property type="entry name" value="LIM_DOMAIN_2"/>
    <property type="match status" value="3"/>
</dbReference>
<evidence type="ECO:0000256" key="2">
    <source>
        <dbReference type="ARBA" id="ARBA00022737"/>
    </source>
</evidence>
<comment type="caution">
    <text evidence="8">The sequence shown here is derived from an EMBL/GenBank/DDBJ whole genome shotgun (WGS) entry which is preliminary data.</text>
</comment>
<evidence type="ECO:0000256" key="1">
    <source>
        <dbReference type="ARBA" id="ARBA00022723"/>
    </source>
</evidence>
<dbReference type="PANTHER" id="PTHR24207">
    <property type="entry name" value="ZYX102 PROTEIN"/>
    <property type="match status" value="1"/>
</dbReference>
<feature type="compositionally biased region" description="Polar residues" evidence="6">
    <location>
        <begin position="104"/>
        <end position="155"/>
    </location>
</feature>
<dbReference type="PANTHER" id="PTHR24207:SF2">
    <property type="entry name" value="ZYX102 PROTEIN"/>
    <property type="match status" value="1"/>
</dbReference>
<organism evidence="8 9">
    <name type="scientific">Tigriopus californicus</name>
    <name type="common">Marine copepod</name>
    <dbReference type="NCBI Taxonomy" id="6832"/>
    <lineage>
        <taxon>Eukaryota</taxon>
        <taxon>Metazoa</taxon>
        <taxon>Ecdysozoa</taxon>
        <taxon>Arthropoda</taxon>
        <taxon>Crustacea</taxon>
        <taxon>Multicrustacea</taxon>
        <taxon>Hexanauplia</taxon>
        <taxon>Copepoda</taxon>
        <taxon>Harpacticoida</taxon>
        <taxon>Harpacticidae</taxon>
        <taxon>Tigriopus</taxon>
    </lineage>
</organism>
<keyword evidence="1 5" id="KW-0479">Metal-binding</keyword>
<dbReference type="OMA" id="PECHECQ"/>
<feature type="domain" description="LIM zinc-binding" evidence="7">
    <location>
        <begin position="392"/>
        <end position="450"/>
    </location>
</feature>
<accession>A0A553P745</accession>
<evidence type="ECO:0000256" key="6">
    <source>
        <dbReference type="SAM" id="MobiDB-lite"/>
    </source>
</evidence>
<evidence type="ECO:0000256" key="4">
    <source>
        <dbReference type="ARBA" id="ARBA00023038"/>
    </source>
</evidence>
<dbReference type="AlphaFoldDB" id="A0A553P745"/>
<feature type="region of interest" description="Disordered" evidence="6">
    <location>
        <begin position="78"/>
        <end position="240"/>
    </location>
</feature>